<proteinExistence type="predicted"/>
<dbReference type="EMBL" id="JAHXZJ010002609">
    <property type="protein sequence ID" value="KAH0540692.1"/>
    <property type="molecule type" value="Genomic_DNA"/>
</dbReference>
<evidence type="ECO:0000313" key="2">
    <source>
        <dbReference type="Proteomes" id="UP000826195"/>
    </source>
</evidence>
<evidence type="ECO:0000313" key="1">
    <source>
        <dbReference type="EMBL" id="KAH0540692.1"/>
    </source>
</evidence>
<comment type="caution">
    <text evidence="1">The sequence shown here is derived from an EMBL/GenBank/DDBJ whole genome shotgun (WGS) entry which is preliminary data.</text>
</comment>
<protein>
    <submittedName>
        <fullName evidence="1">Uncharacterized protein</fullName>
    </submittedName>
</protein>
<accession>A0AAV7HZM5</accession>
<reference evidence="1 2" key="1">
    <citation type="journal article" date="2021" name="J. Hered.">
        <title>A chromosome-level genome assembly of the parasitoid wasp, Cotesia glomerata (Hymenoptera: Braconidae).</title>
        <authorList>
            <person name="Pinto B.J."/>
            <person name="Weis J.J."/>
            <person name="Gamble T."/>
            <person name="Ode P.J."/>
            <person name="Paul R."/>
            <person name="Zaspel J.M."/>
        </authorList>
    </citation>
    <scope>NUCLEOTIDE SEQUENCE [LARGE SCALE GENOMIC DNA]</scope>
    <source>
        <strain evidence="1">CgM1</strain>
    </source>
</reference>
<keyword evidence="2" id="KW-1185">Reference proteome</keyword>
<organism evidence="1 2">
    <name type="scientific">Cotesia glomerata</name>
    <name type="common">Lepidopteran parasitic wasp</name>
    <name type="synonym">Apanteles glomeratus</name>
    <dbReference type="NCBI Taxonomy" id="32391"/>
    <lineage>
        <taxon>Eukaryota</taxon>
        <taxon>Metazoa</taxon>
        <taxon>Ecdysozoa</taxon>
        <taxon>Arthropoda</taxon>
        <taxon>Hexapoda</taxon>
        <taxon>Insecta</taxon>
        <taxon>Pterygota</taxon>
        <taxon>Neoptera</taxon>
        <taxon>Endopterygota</taxon>
        <taxon>Hymenoptera</taxon>
        <taxon>Apocrita</taxon>
        <taxon>Ichneumonoidea</taxon>
        <taxon>Braconidae</taxon>
        <taxon>Microgastrinae</taxon>
        <taxon>Cotesia</taxon>
    </lineage>
</organism>
<name>A0AAV7HZM5_COTGL</name>
<dbReference type="Proteomes" id="UP000826195">
    <property type="component" value="Unassembled WGS sequence"/>
</dbReference>
<dbReference type="AlphaFoldDB" id="A0AAV7HZM5"/>
<gene>
    <name evidence="1" type="ORF">KQX54_019139</name>
</gene>
<sequence length="69" mass="7411">MMGACVRATPGYGDWGLVKPVTHAADTNTALKTPTPTPSRVRGSSARLLPLLWSPTSAPTKLIEYRDTE</sequence>